<name>A4S5L9_OSTLU</name>
<protein>
    <recommendedName>
        <fullName evidence="4">BolA-like protein</fullName>
    </recommendedName>
</protein>
<dbReference type="GeneID" id="5004631"/>
<dbReference type="InterPro" id="IPR036065">
    <property type="entry name" value="BolA-like_sf"/>
</dbReference>
<dbReference type="STRING" id="436017.A4S5L9"/>
<feature type="non-terminal residue" evidence="2">
    <location>
        <position position="1"/>
    </location>
</feature>
<gene>
    <name evidence="2" type="ORF">OSTLU_8637</name>
</gene>
<dbReference type="GO" id="GO:0005739">
    <property type="term" value="C:mitochondrion"/>
    <property type="evidence" value="ECO:0007669"/>
    <property type="project" value="EnsemblPlants"/>
</dbReference>
<comment type="similarity">
    <text evidence="1">Belongs to the BolA/IbaG family.</text>
</comment>
<dbReference type="Proteomes" id="UP000001568">
    <property type="component" value="Chromosome 12"/>
</dbReference>
<sequence length="87" mass="9590">GEGNNITSALVEQMRGKIAEGLEADAVDVRDESGNARHVSIKVVSKAFEGKSSVNRQRMVYKCIWMELQDQVHAVNEMVTLTPEEAS</sequence>
<dbReference type="OMA" id="HISIEVV"/>
<evidence type="ECO:0008006" key="4">
    <source>
        <dbReference type="Google" id="ProtNLM"/>
    </source>
</evidence>
<dbReference type="GO" id="GO:0009507">
    <property type="term" value="C:chloroplast"/>
    <property type="evidence" value="ECO:0007669"/>
    <property type="project" value="EnsemblPlants"/>
</dbReference>
<dbReference type="OrthoDB" id="4983at2759"/>
<accession>A4S5L9</accession>
<dbReference type="AlphaFoldDB" id="A4S5L9"/>
<dbReference type="PIRSF" id="PIRSF003113">
    <property type="entry name" value="BolA"/>
    <property type="match status" value="1"/>
</dbReference>
<evidence type="ECO:0000313" key="3">
    <source>
        <dbReference type="Proteomes" id="UP000001568"/>
    </source>
</evidence>
<dbReference type="KEGG" id="olu:OSTLU_8637"/>
<feature type="non-terminal residue" evidence="2">
    <location>
        <position position="87"/>
    </location>
</feature>
<dbReference type="Gene3D" id="3.10.20.90">
    <property type="entry name" value="Phosphatidylinositol 3-kinase Catalytic Subunit, Chain A, domain 1"/>
    <property type="match status" value="1"/>
</dbReference>
<dbReference type="PANTHER" id="PTHR46230">
    <property type="match status" value="1"/>
</dbReference>
<dbReference type="HOGENOM" id="CLU_109462_4_2_1"/>
<evidence type="ECO:0000256" key="1">
    <source>
        <dbReference type="RuleBase" id="RU003860"/>
    </source>
</evidence>
<dbReference type="GO" id="GO:0016226">
    <property type="term" value="P:iron-sulfur cluster assembly"/>
    <property type="evidence" value="ECO:0007669"/>
    <property type="project" value="TreeGrafter"/>
</dbReference>
<dbReference type="eggNOG" id="KOG2313">
    <property type="taxonomic scope" value="Eukaryota"/>
</dbReference>
<reference evidence="2 3" key="1">
    <citation type="journal article" date="2007" name="Proc. Natl. Acad. Sci. U.S.A.">
        <title>The tiny eukaryote Ostreococcus provides genomic insights into the paradox of plankton speciation.</title>
        <authorList>
            <person name="Palenik B."/>
            <person name="Grimwood J."/>
            <person name="Aerts A."/>
            <person name="Rouze P."/>
            <person name="Salamov A."/>
            <person name="Putnam N."/>
            <person name="Dupont C."/>
            <person name="Jorgensen R."/>
            <person name="Derelle E."/>
            <person name="Rombauts S."/>
            <person name="Zhou K."/>
            <person name="Otillar R."/>
            <person name="Merchant S.S."/>
            <person name="Podell S."/>
            <person name="Gaasterland T."/>
            <person name="Napoli C."/>
            <person name="Gendler K."/>
            <person name="Manuell A."/>
            <person name="Tai V."/>
            <person name="Vallon O."/>
            <person name="Piganeau G."/>
            <person name="Jancek S."/>
            <person name="Heijde M."/>
            <person name="Jabbari K."/>
            <person name="Bowler C."/>
            <person name="Lohr M."/>
            <person name="Robbens S."/>
            <person name="Werner G."/>
            <person name="Dubchak I."/>
            <person name="Pazour G.J."/>
            <person name="Ren Q."/>
            <person name="Paulsen I."/>
            <person name="Delwiche C."/>
            <person name="Schmutz J."/>
            <person name="Rokhsar D."/>
            <person name="Van de Peer Y."/>
            <person name="Moreau H."/>
            <person name="Grigoriev I.V."/>
        </authorList>
    </citation>
    <scope>NUCLEOTIDE SEQUENCE [LARGE SCALE GENOMIC DNA]</scope>
    <source>
        <strain evidence="2 3">CCE9901</strain>
    </source>
</reference>
<organism evidence="2 3">
    <name type="scientific">Ostreococcus lucimarinus (strain CCE9901)</name>
    <dbReference type="NCBI Taxonomy" id="436017"/>
    <lineage>
        <taxon>Eukaryota</taxon>
        <taxon>Viridiplantae</taxon>
        <taxon>Chlorophyta</taxon>
        <taxon>Mamiellophyceae</taxon>
        <taxon>Mamiellales</taxon>
        <taxon>Bathycoccaceae</taxon>
        <taxon>Ostreococcus</taxon>
    </lineage>
</organism>
<proteinExistence type="inferred from homology"/>
<dbReference type="Gramene" id="ABO99088">
    <property type="protein sequence ID" value="ABO99088"/>
    <property type="gene ID" value="OSTLU_8637"/>
</dbReference>
<dbReference type="SUPFAM" id="SSF82657">
    <property type="entry name" value="BolA-like"/>
    <property type="match status" value="1"/>
</dbReference>
<dbReference type="PANTHER" id="PTHR46230:SF4">
    <property type="entry name" value="PROTEIN BOLA4, CHLOROPLASTIC_MITOCHONDRIAL"/>
    <property type="match status" value="1"/>
</dbReference>
<dbReference type="Pfam" id="PF01722">
    <property type="entry name" value="BolA"/>
    <property type="match status" value="1"/>
</dbReference>
<dbReference type="InterPro" id="IPR002634">
    <property type="entry name" value="BolA"/>
</dbReference>
<keyword evidence="3" id="KW-1185">Reference proteome</keyword>
<dbReference type="EMBL" id="CP000592">
    <property type="protein sequence ID" value="ABO99088.1"/>
    <property type="molecule type" value="Genomic_DNA"/>
</dbReference>
<evidence type="ECO:0000313" key="2">
    <source>
        <dbReference type="EMBL" id="ABO99088.1"/>
    </source>
</evidence>
<dbReference type="RefSeq" id="XP_001420795.1">
    <property type="nucleotide sequence ID" value="XM_001420758.1"/>
</dbReference>